<gene>
    <name evidence="2" type="ORF">Ahy_A01g003147</name>
</gene>
<evidence type="ECO:0000256" key="1">
    <source>
        <dbReference type="SAM" id="MobiDB-lite"/>
    </source>
</evidence>
<evidence type="ECO:0000313" key="3">
    <source>
        <dbReference type="Proteomes" id="UP000289738"/>
    </source>
</evidence>
<dbReference type="Proteomes" id="UP000289738">
    <property type="component" value="Chromosome A01"/>
</dbReference>
<dbReference type="AlphaFoldDB" id="A0A445ESK0"/>
<sequence length="421" mass="47279">MPKQKRYKNLLKAVAAANSLQDKSIAVANSSRDKSAASNASQVKSAAAANSPRDTSSAAAASSSRDKSTAAASSSRDKSTASNSSELSSVAPTISKHPSESKRKHERESKYYWTIDVINEYEVSTHLHLLVKDVHNLPEVLCIVVNFDKHYATIRKAVGLFAGVFGQLATDCVAFPISFKKWSDIPKSFFKNQWNIFFLARFCFKVSDNLAKQFFLQSLGKKWREHRIKLWNDFYDPRLSKTEIINNAPEDIAPNQWALFVEYRLKPETQNLCKRNQKIQQKQIIRHTSGAKSISRRRAELTGKEVSRVQMWDITHKKIDGSYVNEKAKEIAVRLKCNMLFLKATVGTTPIPKPQRRSRCSFPKTTPRASRGELTVDSIAPIQLAGMFPTQHVSQRLDQESEIPSPKEFGSRSSGASNKEA</sequence>
<dbReference type="EMBL" id="SDMP01000001">
    <property type="protein sequence ID" value="RYR78371.1"/>
    <property type="molecule type" value="Genomic_DNA"/>
</dbReference>
<reference evidence="2 3" key="1">
    <citation type="submission" date="2019-01" db="EMBL/GenBank/DDBJ databases">
        <title>Sequencing of cultivated peanut Arachis hypogaea provides insights into genome evolution and oil improvement.</title>
        <authorList>
            <person name="Chen X."/>
        </authorList>
    </citation>
    <scope>NUCLEOTIDE SEQUENCE [LARGE SCALE GENOMIC DNA]</scope>
    <source>
        <strain evidence="3">cv. Fuhuasheng</strain>
        <tissue evidence="2">Leaves</tissue>
    </source>
</reference>
<feature type="region of interest" description="Disordered" evidence="1">
    <location>
        <begin position="352"/>
        <end position="372"/>
    </location>
</feature>
<comment type="caution">
    <text evidence="2">The sequence shown here is derived from an EMBL/GenBank/DDBJ whole genome shotgun (WGS) entry which is preliminary data.</text>
</comment>
<evidence type="ECO:0000313" key="2">
    <source>
        <dbReference type="EMBL" id="RYR78371.1"/>
    </source>
</evidence>
<dbReference type="Pfam" id="PF03004">
    <property type="entry name" value="Transposase_24"/>
    <property type="match status" value="1"/>
</dbReference>
<dbReference type="STRING" id="3818.A0A445ESK0"/>
<feature type="compositionally biased region" description="Low complexity" evidence="1">
    <location>
        <begin position="53"/>
        <end position="85"/>
    </location>
</feature>
<accession>A0A445ESK0</accession>
<feature type="compositionally biased region" description="Polar residues" evidence="1">
    <location>
        <begin position="28"/>
        <end position="44"/>
    </location>
</feature>
<protein>
    <submittedName>
        <fullName evidence="2">Uncharacterized protein</fullName>
    </submittedName>
</protein>
<keyword evidence="3" id="KW-1185">Reference proteome</keyword>
<proteinExistence type="predicted"/>
<feature type="compositionally biased region" description="Polar residues" evidence="1">
    <location>
        <begin position="411"/>
        <end position="421"/>
    </location>
</feature>
<name>A0A445ESK0_ARAHY</name>
<dbReference type="PANTHER" id="PTHR33144">
    <property type="entry name" value="OS10G0409366 PROTEIN-RELATED"/>
    <property type="match status" value="1"/>
</dbReference>
<organism evidence="2 3">
    <name type="scientific">Arachis hypogaea</name>
    <name type="common">Peanut</name>
    <dbReference type="NCBI Taxonomy" id="3818"/>
    <lineage>
        <taxon>Eukaryota</taxon>
        <taxon>Viridiplantae</taxon>
        <taxon>Streptophyta</taxon>
        <taxon>Embryophyta</taxon>
        <taxon>Tracheophyta</taxon>
        <taxon>Spermatophyta</taxon>
        <taxon>Magnoliopsida</taxon>
        <taxon>eudicotyledons</taxon>
        <taxon>Gunneridae</taxon>
        <taxon>Pentapetalae</taxon>
        <taxon>rosids</taxon>
        <taxon>fabids</taxon>
        <taxon>Fabales</taxon>
        <taxon>Fabaceae</taxon>
        <taxon>Papilionoideae</taxon>
        <taxon>50 kb inversion clade</taxon>
        <taxon>dalbergioids sensu lato</taxon>
        <taxon>Dalbergieae</taxon>
        <taxon>Pterocarpus clade</taxon>
        <taxon>Arachis</taxon>
    </lineage>
</organism>
<dbReference type="InterPro" id="IPR004252">
    <property type="entry name" value="Probable_transposase_24"/>
</dbReference>
<feature type="region of interest" description="Disordered" evidence="1">
    <location>
        <begin position="28"/>
        <end position="105"/>
    </location>
</feature>
<feature type="region of interest" description="Disordered" evidence="1">
    <location>
        <begin position="390"/>
        <end position="421"/>
    </location>
</feature>
<dbReference type="PANTHER" id="PTHR33144:SF45">
    <property type="entry name" value="TRANSPOSASE TNP1_EN_SPM-LIKE DOMAIN-CONTAINING PROTEIN"/>
    <property type="match status" value="1"/>
</dbReference>